<feature type="domain" description="SusD-like N-terminal" evidence="7">
    <location>
        <begin position="45"/>
        <end position="229"/>
    </location>
</feature>
<evidence type="ECO:0000256" key="2">
    <source>
        <dbReference type="ARBA" id="ARBA00006275"/>
    </source>
</evidence>
<evidence type="ECO:0000256" key="5">
    <source>
        <dbReference type="ARBA" id="ARBA00023237"/>
    </source>
</evidence>
<feature type="domain" description="RagB/SusD" evidence="6">
    <location>
        <begin position="336"/>
        <end position="454"/>
    </location>
</feature>
<dbReference type="SUPFAM" id="SSF48452">
    <property type="entry name" value="TPR-like"/>
    <property type="match status" value="1"/>
</dbReference>
<protein>
    <submittedName>
        <fullName evidence="8">SusD family protein</fullName>
    </submittedName>
</protein>
<evidence type="ECO:0000256" key="1">
    <source>
        <dbReference type="ARBA" id="ARBA00004442"/>
    </source>
</evidence>
<keyword evidence="9" id="KW-1185">Reference proteome</keyword>
<proteinExistence type="inferred from homology"/>
<dbReference type="InterPro" id="IPR033985">
    <property type="entry name" value="SusD-like_N"/>
</dbReference>
<dbReference type="AlphaFoldDB" id="A0A1I1D0U2"/>
<dbReference type="EMBL" id="FOKV01000001">
    <property type="protein sequence ID" value="SFB67982.1"/>
    <property type="molecule type" value="Genomic_DNA"/>
</dbReference>
<organism evidence="8 9">
    <name type="scientific">Zunongwangia mangrovi</name>
    <dbReference type="NCBI Taxonomy" id="1334022"/>
    <lineage>
        <taxon>Bacteria</taxon>
        <taxon>Pseudomonadati</taxon>
        <taxon>Bacteroidota</taxon>
        <taxon>Flavobacteriia</taxon>
        <taxon>Flavobacteriales</taxon>
        <taxon>Flavobacteriaceae</taxon>
        <taxon>Zunongwangia</taxon>
    </lineage>
</organism>
<dbReference type="Gene3D" id="1.25.40.900">
    <property type="match status" value="1"/>
</dbReference>
<comment type="subcellular location">
    <subcellularLocation>
        <location evidence="1">Cell outer membrane</location>
    </subcellularLocation>
</comment>
<sequence length="456" mass="50995">MKKNNIIYIIFAVVCGVFLSCSTEDLDPSLEQSKRSEEALNSVGDMEGLIKGAYNRLTSSGYYGRDYLVTNEVRTPNVFSNGNSGRFITQGEFGYLPSSTYIWDDAYGVIAIANILISRDISTLEGSEEDLAYARHIQGQAYAMRALAHFDLLLTYGQQYTSGDLGVPYITGFGTGDDFPSRESINSNVDNILADLQSAFDLMDEDFYDASKEFMSKYSAKALESRVALYFERWQDASDAAEAVIDSGIYSIVSADNYASSFMDDGGANSIFELAFSGTDNAGSNSLEFIYRGGTYGDIQVLENVLSIYDADDVRNDILGYEGDLLRNMGKYPDRASNVIVIRYEEVILNYAEAEFRLGNNAEALEFLNMVPEYRNAEQYSTVSEDNFLLERRKELIFEGQYYWDLLRNGRDIEVLNINQNITDPIEYGDYRLAYPIPLAEIDANSNITQNPGYGG</sequence>
<dbReference type="PROSITE" id="PS51257">
    <property type="entry name" value="PROKAR_LIPOPROTEIN"/>
    <property type="match status" value="1"/>
</dbReference>
<dbReference type="InterPro" id="IPR011990">
    <property type="entry name" value="TPR-like_helical_dom_sf"/>
</dbReference>
<dbReference type="Pfam" id="PF07980">
    <property type="entry name" value="SusD_RagB"/>
    <property type="match status" value="1"/>
</dbReference>
<reference evidence="9" key="1">
    <citation type="submission" date="2016-10" db="EMBL/GenBank/DDBJ databases">
        <authorList>
            <person name="Varghese N."/>
            <person name="Submissions S."/>
        </authorList>
    </citation>
    <scope>NUCLEOTIDE SEQUENCE [LARGE SCALE GENOMIC DNA]</scope>
    <source>
        <strain evidence="9">DSM 24499</strain>
    </source>
</reference>
<dbReference type="OrthoDB" id="630434at2"/>
<keyword evidence="3" id="KW-0732">Signal</keyword>
<keyword evidence="5" id="KW-0998">Cell outer membrane</keyword>
<dbReference type="Proteomes" id="UP000199438">
    <property type="component" value="Unassembled WGS sequence"/>
</dbReference>
<evidence type="ECO:0000256" key="4">
    <source>
        <dbReference type="ARBA" id="ARBA00023136"/>
    </source>
</evidence>
<comment type="similarity">
    <text evidence="2">Belongs to the SusD family.</text>
</comment>
<evidence type="ECO:0000313" key="9">
    <source>
        <dbReference type="Proteomes" id="UP000199438"/>
    </source>
</evidence>
<name>A0A1I1D0U2_9FLAO</name>
<evidence type="ECO:0000259" key="7">
    <source>
        <dbReference type="Pfam" id="PF14322"/>
    </source>
</evidence>
<evidence type="ECO:0000259" key="6">
    <source>
        <dbReference type="Pfam" id="PF07980"/>
    </source>
</evidence>
<dbReference type="InterPro" id="IPR012944">
    <property type="entry name" value="SusD_RagB_dom"/>
</dbReference>
<dbReference type="Pfam" id="PF14322">
    <property type="entry name" value="SusD-like_3"/>
    <property type="match status" value="1"/>
</dbReference>
<gene>
    <name evidence="8" type="ORF">SAMN04487907_1012</name>
</gene>
<evidence type="ECO:0000313" key="8">
    <source>
        <dbReference type="EMBL" id="SFB67982.1"/>
    </source>
</evidence>
<dbReference type="Gene3D" id="2.20.20.130">
    <property type="match status" value="1"/>
</dbReference>
<accession>A0A1I1D0U2</accession>
<keyword evidence="4" id="KW-0472">Membrane</keyword>
<dbReference type="CDD" id="cd08977">
    <property type="entry name" value="SusD"/>
    <property type="match status" value="1"/>
</dbReference>
<dbReference type="GO" id="GO:0009279">
    <property type="term" value="C:cell outer membrane"/>
    <property type="evidence" value="ECO:0007669"/>
    <property type="project" value="UniProtKB-SubCell"/>
</dbReference>
<dbReference type="STRING" id="1334022.SAMN04487907_1012"/>
<evidence type="ECO:0000256" key="3">
    <source>
        <dbReference type="ARBA" id="ARBA00022729"/>
    </source>
</evidence>
<dbReference type="RefSeq" id="WP_092539364.1">
    <property type="nucleotide sequence ID" value="NZ_FOKV01000001.1"/>
</dbReference>
<dbReference type="Gene3D" id="1.25.40.390">
    <property type="match status" value="1"/>
</dbReference>